<dbReference type="PANTHER" id="PTHR23131:SF4">
    <property type="entry name" value="METALLO-BETA-LACTAMASE SUPERFAMILY POTEIN"/>
    <property type="match status" value="1"/>
</dbReference>
<feature type="domain" description="Metallo-beta-lactamase" evidence="1">
    <location>
        <begin position="29"/>
        <end position="245"/>
    </location>
</feature>
<name>A0A1Y3PK09_9BACI</name>
<reference evidence="3" key="1">
    <citation type="submission" date="2016-06" db="EMBL/GenBank/DDBJ databases">
        <authorList>
            <person name="Nascimento L."/>
            <person name="Pereira R.V."/>
            <person name="Martins L.F."/>
            <person name="Quaggio R.B."/>
            <person name="Silva A.M."/>
            <person name="Setubal J.C."/>
        </authorList>
    </citation>
    <scope>NUCLEOTIDE SEQUENCE [LARGE SCALE GENOMIC DNA]</scope>
</reference>
<dbReference type="InterPro" id="IPR050662">
    <property type="entry name" value="Sec-metab_biosynth-thioest"/>
</dbReference>
<dbReference type="Pfam" id="PF00753">
    <property type="entry name" value="Lactamase_B"/>
    <property type="match status" value="1"/>
</dbReference>
<evidence type="ECO:0000259" key="1">
    <source>
        <dbReference type="SMART" id="SM00849"/>
    </source>
</evidence>
<evidence type="ECO:0000313" key="3">
    <source>
        <dbReference type="Proteomes" id="UP000196475"/>
    </source>
</evidence>
<comment type="caution">
    <text evidence="2">The sequence shown here is derived from an EMBL/GenBank/DDBJ whole genome shotgun (WGS) entry which is preliminary data.</text>
</comment>
<accession>A0A1Y3PK09</accession>
<dbReference type="Gene3D" id="3.60.15.10">
    <property type="entry name" value="Ribonuclease Z/Hydroxyacylglutathione hydrolase-like"/>
    <property type="match status" value="1"/>
</dbReference>
<dbReference type="Proteomes" id="UP000196475">
    <property type="component" value="Unassembled WGS sequence"/>
</dbReference>
<dbReference type="SUPFAM" id="SSF56281">
    <property type="entry name" value="Metallo-hydrolase/oxidoreductase"/>
    <property type="match status" value="1"/>
</dbReference>
<proteinExistence type="predicted"/>
<evidence type="ECO:0000313" key="2">
    <source>
        <dbReference type="EMBL" id="OUM84639.1"/>
    </source>
</evidence>
<dbReference type="SMART" id="SM00849">
    <property type="entry name" value="Lactamase_B"/>
    <property type="match status" value="1"/>
</dbReference>
<organism evidence="2 3">
    <name type="scientific">Bacillus thermozeamaize</name>
    <dbReference type="NCBI Taxonomy" id="230954"/>
    <lineage>
        <taxon>Bacteria</taxon>
        <taxon>Bacillati</taxon>
        <taxon>Bacillota</taxon>
        <taxon>Bacilli</taxon>
        <taxon>Bacillales</taxon>
        <taxon>Bacillaceae</taxon>
        <taxon>Bacillus</taxon>
    </lineage>
</organism>
<dbReference type="EMBL" id="LZRT01000121">
    <property type="protein sequence ID" value="OUM84639.1"/>
    <property type="molecule type" value="Genomic_DNA"/>
</dbReference>
<dbReference type="PANTHER" id="PTHR23131">
    <property type="entry name" value="ENDORIBONUCLEASE LACTB2"/>
    <property type="match status" value="1"/>
</dbReference>
<protein>
    <recommendedName>
        <fullName evidence="1">Metallo-beta-lactamase domain-containing protein</fullName>
    </recommendedName>
</protein>
<gene>
    <name evidence="2" type="ORF">BAA01_05715</name>
</gene>
<dbReference type="AlphaFoldDB" id="A0A1Y3PK09"/>
<sequence>MTMGTKLAPDLNIEQVIQIELPTRFAVGPVNVYLIQSEKLTLVDTSPKHEENWELLNQALREHGYSIQDIEQVVLTHHHADHVGLLERILEANPVPVYGHPNCRPWIRQDPEFYQWHQAFFAKFYQELGVPFKLLREFQAFQKVMEKVSCRADLTGELIEGTPIPGLPEWRIIETKGHAQSHISLFRERDGLLIAGDHVIKHISSNALLEPPQRPGAPRVKPLLQYMENLRKCAELPVTLTLSGHGQAVKDLPALVEQRLEKIEERAGRIKEILAEGAETAFEVVQALFPDKYEKEIGLTVSEVVGHLDLLLARGEIREEKKNGILIYRLAEDV</sequence>
<dbReference type="InterPro" id="IPR001279">
    <property type="entry name" value="Metallo-B-lactamas"/>
</dbReference>
<dbReference type="InterPro" id="IPR036866">
    <property type="entry name" value="RibonucZ/Hydroxyglut_hydro"/>
</dbReference>